<keyword evidence="6 8" id="KW-0539">Nucleus</keyword>
<evidence type="ECO:0000256" key="4">
    <source>
        <dbReference type="ARBA" id="ARBA00016009"/>
    </source>
</evidence>
<organism evidence="9 10">
    <name type="scientific">Gomphillus americanus</name>
    <dbReference type="NCBI Taxonomy" id="1940652"/>
    <lineage>
        <taxon>Eukaryota</taxon>
        <taxon>Fungi</taxon>
        <taxon>Dikarya</taxon>
        <taxon>Ascomycota</taxon>
        <taxon>Pezizomycotina</taxon>
        <taxon>Lecanoromycetes</taxon>
        <taxon>OSLEUM clade</taxon>
        <taxon>Ostropomycetidae</taxon>
        <taxon>Ostropales</taxon>
        <taxon>Graphidaceae</taxon>
        <taxon>Gomphilloideae</taxon>
        <taxon>Gomphillus</taxon>
    </lineage>
</organism>
<dbReference type="EMBL" id="CAJPDQ010000035">
    <property type="protein sequence ID" value="CAF9930439.1"/>
    <property type="molecule type" value="Genomic_DNA"/>
</dbReference>
<dbReference type="Proteomes" id="UP000664169">
    <property type="component" value="Unassembled WGS sequence"/>
</dbReference>
<dbReference type="Pfam" id="PF08617">
    <property type="entry name" value="CGI-121"/>
    <property type="match status" value="1"/>
</dbReference>
<reference evidence="9" key="1">
    <citation type="submission" date="2021-03" db="EMBL/GenBank/DDBJ databases">
        <authorList>
            <person name="Tagirdzhanova G."/>
        </authorList>
    </citation>
    <scope>NUCLEOTIDE SEQUENCE</scope>
</reference>
<dbReference type="OrthoDB" id="329139at2759"/>
<dbReference type="SUPFAM" id="SSF143870">
    <property type="entry name" value="PF0523-like"/>
    <property type="match status" value="1"/>
</dbReference>
<evidence type="ECO:0000256" key="1">
    <source>
        <dbReference type="ARBA" id="ARBA00004123"/>
    </source>
</evidence>
<evidence type="ECO:0000313" key="9">
    <source>
        <dbReference type="EMBL" id="CAF9930439.1"/>
    </source>
</evidence>
<keyword evidence="10" id="KW-1185">Reference proteome</keyword>
<dbReference type="GO" id="GO:0005634">
    <property type="term" value="C:nucleus"/>
    <property type="evidence" value="ECO:0007669"/>
    <property type="project" value="UniProtKB-SubCell"/>
</dbReference>
<name>A0A8H3FTM0_9LECA</name>
<comment type="subcellular location">
    <subcellularLocation>
        <location evidence="1">Nucleus</location>
    </subcellularLocation>
</comment>
<dbReference type="GO" id="GO:0002949">
    <property type="term" value="P:tRNA threonylcarbamoyladenosine modification"/>
    <property type="evidence" value="ECO:0007669"/>
    <property type="project" value="TreeGrafter"/>
</dbReference>
<dbReference type="PANTHER" id="PTHR15840:SF10">
    <property type="entry name" value="EKC_KEOPS COMPLEX SUBUNIT TPRKB"/>
    <property type="match status" value="1"/>
</dbReference>
<dbReference type="PANTHER" id="PTHR15840">
    <property type="entry name" value="CGI-121 FAMILY MEMBER"/>
    <property type="match status" value="1"/>
</dbReference>
<evidence type="ECO:0000256" key="7">
    <source>
        <dbReference type="ARBA" id="ARBA00025043"/>
    </source>
</evidence>
<comment type="function">
    <text evidence="7">Component of the EKC/KEOPS complex that is required for the formation of a threonylcarbamoyl group on adenosine at position 37 (t(6)A37) in tRNAs that read codons beginning with adenine. The complex is probably involved in the transfer of the threonylcarbamoyl moiety of threonylcarbamoyl-AMP (TC-AMP) to the N6 group of A37. CGI121 acts as an allosteric effector that regulates the t(6)A activity of the complex. The EKC/KEOPS complex also promotes both telomere uncapping and telomere elongation. The complex is required for efficient recruitment of transcriptional coactivators. CGI121 is not required for tRNA modification.</text>
</comment>
<comment type="caution">
    <text evidence="9">The sequence shown here is derived from an EMBL/GenBank/DDBJ whole genome shotgun (WGS) entry which is preliminary data.</text>
</comment>
<proteinExistence type="inferred from homology"/>
<protein>
    <recommendedName>
        <fullName evidence="4">EKC/KEOPS complex subunit CGI121</fullName>
    </recommendedName>
    <alternativeName>
        <fullName evidence="3">EKC/KEOPS complex subunit cgi121</fullName>
    </alternativeName>
</protein>
<evidence type="ECO:0000256" key="6">
    <source>
        <dbReference type="ARBA" id="ARBA00023242"/>
    </source>
</evidence>
<dbReference type="InterPro" id="IPR036504">
    <property type="entry name" value="CGI121/TPRKB_sf"/>
</dbReference>
<keyword evidence="5" id="KW-0819">tRNA processing</keyword>
<dbReference type="GO" id="GO:0000408">
    <property type="term" value="C:EKC/KEOPS complex"/>
    <property type="evidence" value="ECO:0007669"/>
    <property type="project" value="TreeGrafter"/>
</dbReference>
<evidence type="ECO:0000256" key="8">
    <source>
        <dbReference type="RuleBase" id="RU004398"/>
    </source>
</evidence>
<evidence type="ECO:0000313" key="10">
    <source>
        <dbReference type="Proteomes" id="UP000664169"/>
    </source>
</evidence>
<evidence type="ECO:0000256" key="3">
    <source>
        <dbReference type="ARBA" id="ARBA00015316"/>
    </source>
</evidence>
<dbReference type="InterPro" id="IPR013926">
    <property type="entry name" value="CGI121/TPRKB"/>
</dbReference>
<dbReference type="AlphaFoldDB" id="A0A8H3FTM0"/>
<dbReference type="GO" id="GO:0005829">
    <property type="term" value="C:cytosol"/>
    <property type="evidence" value="ECO:0007669"/>
    <property type="project" value="TreeGrafter"/>
</dbReference>
<evidence type="ECO:0000256" key="2">
    <source>
        <dbReference type="ARBA" id="ARBA00005546"/>
    </source>
</evidence>
<accession>A0A8H3FTM0</accession>
<evidence type="ECO:0000256" key="5">
    <source>
        <dbReference type="ARBA" id="ARBA00022694"/>
    </source>
</evidence>
<gene>
    <name evidence="9" type="ORF">GOMPHAMPRED_005653</name>
</gene>
<sequence length="187" mass="20789">MLSKVPIAHLPTGLSVYVALYFDVKNPDFICEQLINANSVFEFALIDAKSILSPMHLLAAVFRAINDAEAKRMKSRNIHSEVVFSLSSNNNIAESFRKFGVTDKTKDLLVVKITDSTPEPFERLLNEYVQGDSVAFTAENLVKSTDVAHIRKAYKLPLTSRPAVDQPCQQQELEISILGLMALRGAH</sequence>
<dbReference type="Gene3D" id="3.30.2380.10">
    <property type="entry name" value="CGI121/TPRKB"/>
    <property type="match status" value="1"/>
</dbReference>
<comment type="similarity">
    <text evidence="2 8">Belongs to the CGI121/TPRKB family.</text>
</comment>